<dbReference type="Proteomes" id="UP000799291">
    <property type="component" value="Unassembled WGS sequence"/>
</dbReference>
<evidence type="ECO:0000313" key="2">
    <source>
        <dbReference type="Proteomes" id="UP000799291"/>
    </source>
</evidence>
<dbReference type="OrthoDB" id="5415587at2759"/>
<proteinExistence type="predicted"/>
<organism evidence="1 2">
    <name type="scientific">Lentithecium fluviatile CBS 122367</name>
    <dbReference type="NCBI Taxonomy" id="1168545"/>
    <lineage>
        <taxon>Eukaryota</taxon>
        <taxon>Fungi</taxon>
        <taxon>Dikarya</taxon>
        <taxon>Ascomycota</taxon>
        <taxon>Pezizomycotina</taxon>
        <taxon>Dothideomycetes</taxon>
        <taxon>Pleosporomycetidae</taxon>
        <taxon>Pleosporales</taxon>
        <taxon>Massarineae</taxon>
        <taxon>Lentitheciaceae</taxon>
        <taxon>Lentithecium</taxon>
    </lineage>
</organism>
<accession>A0A6G1IT85</accession>
<gene>
    <name evidence="1" type="ORF">K458DRAFT_457041</name>
</gene>
<dbReference type="EMBL" id="MU005591">
    <property type="protein sequence ID" value="KAF2681456.1"/>
    <property type="molecule type" value="Genomic_DNA"/>
</dbReference>
<name>A0A6G1IT85_9PLEO</name>
<keyword evidence="2" id="KW-1185">Reference proteome</keyword>
<evidence type="ECO:0000313" key="1">
    <source>
        <dbReference type="EMBL" id="KAF2681456.1"/>
    </source>
</evidence>
<sequence length="767" mass="84566">MTLVFSSLGHLVQGQFGINEVASSVVVSKVVGSLFSRQADGNSINQLAQQYDLFVRDIPKYLLMFAFEHSGTVLGDRQRRNKVSNVMEGVELSSVEGIATIIVLLLRHIESPSDIVDYLEDLLKGKFWLVRRPRNDYPQTLPFAMREILQTFVGGVIDADADSPQANSLRNLLAKLVVLVGSSKFLESVAKPSQLKQEQILSWLLDNPSGRKETDEGYPVFHTLSAGAVMIALAAAANGANLRVQCTTDDANGRPNEVVLHDVRSRQSGNDALLIVHLWLSQPPPGVATILRSILTREEFASRTIFSGALPVHGGMAEISKLVSQQIRCKNSSQECLELWERGVATGTTCSWAARMDIRESRPTLVYSIDPETLELHMPIPPSLKKLANDHLKVPKNDTRHKLARRAASVMHEVLRYPEYEGYNEQQLECTLNFIQVAIFTGWMGKLAINPSEALTHYAWTADCDRFLGFAQTSISQGLTLNRILLIAARIWGGVTPSFAPDIASDRMVMGIARPQATILVNVLSNPEAIANHGIAEGLFTLHQGSIPTLPRDQHSGLILAGTKRFRKPAQSLDARDQIPMASFNEQKLLFTVEPVKGDDGILAAVLCVWQHGDAIMELNPYHVLCGLTGQRKLQQPLPVASSLKRLFNISHMSSRELLQYSDGYTVFNGISLIRAGSRVDLQIAAAGSHSGSRTIMIVSDEDADYIRNTQKIKHSGGLGGMRCVLELGENDDYFDDRTAIIFCRDDFPPDLGAFSELVQEDVEIEV</sequence>
<protein>
    <submittedName>
        <fullName evidence="1">Uncharacterized protein</fullName>
    </submittedName>
</protein>
<reference evidence="1" key="1">
    <citation type="journal article" date="2020" name="Stud. Mycol.">
        <title>101 Dothideomycetes genomes: a test case for predicting lifestyles and emergence of pathogens.</title>
        <authorList>
            <person name="Haridas S."/>
            <person name="Albert R."/>
            <person name="Binder M."/>
            <person name="Bloem J."/>
            <person name="Labutti K."/>
            <person name="Salamov A."/>
            <person name="Andreopoulos B."/>
            <person name="Baker S."/>
            <person name="Barry K."/>
            <person name="Bills G."/>
            <person name="Bluhm B."/>
            <person name="Cannon C."/>
            <person name="Castanera R."/>
            <person name="Culley D."/>
            <person name="Daum C."/>
            <person name="Ezra D."/>
            <person name="Gonzalez J."/>
            <person name="Henrissat B."/>
            <person name="Kuo A."/>
            <person name="Liang C."/>
            <person name="Lipzen A."/>
            <person name="Lutzoni F."/>
            <person name="Magnuson J."/>
            <person name="Mondo S."/>
            <person name="Nolan M."/>
            <person name="Ohm R."/>
            <person name="Pangilinan J."/>
            <person name="Park H.-J."/>
            <person name="Ramirez L."/>
            <person name="Alfaro M."/>
            <person name="Sun H."/>
            <person name="Tritt A."/>
            <person name="Yoshinaga Y."/>
            <person name="Zwiers L.-H."/>
            <person name="Turgeon B."/>
            <person name="Goodwin S."/>
            <person name="Spatafora J."/>
            <person name="Crous P."/>
            <person name="Grigoriev I."/>
        </authorList>
    </citation>
    <scope>NUCLEOTIDE SEQUENCE</scope>
    <source>
        <strain evidence="1">CBS 122367</strain>
    </source>
</reference>
<dbReference type="AlphaFoldDB" id="A0A6G1IT85"/>